<organism evidence="1 2">
    <name type="scientific">Fictibacillus aquaticus</name>
    <dbReference type="NCBI Taxonomy" id="2021314"/>
    <lineage>
        <taxon>Bacteria</taxon>
        <taxon>Bacillati</taxon>
        <taxon>Bacillota</taxon>
        <taxon>Bacilli</taxon>
        <taxon>Bacillales</taxon>
        <taxon>Fictibacillaceae</taxon>
        <taxon>Fictibacillus</taxon>
    </lineage>
</organism>
<dbReference type="EMBL" id="NOII01000001">
    <property type="protein sequence ID" value="OYD58453.1"/>
    <property type="molecule type" value="Genomic_DNA"/>
</dbReference>
<name>A0A235FBY3_9BACL</name>
<evidence type="ECO:0000313" key="2">
    <source>
        <dbReference type="Proteomes" id="UP000215059"/>
    </source>
</evidence>
<dbReference type="Proteomes" id="UP000215059">
    <property type="component" value="Unassembled WGS sequence"/>
</dbReference>
<evidence type="ECO:0008006" key="3">
    <source>
        <dbReference type="Google" id="ProtNLM"/>
    </source>
</evidence>
<proteinExistence type="predicted"/>
<keyword evidence="2" id="KW-1185">Reference proteome</keyword>
<accession>A0A235FBY3</accession>
<comment type="caution">
    <text evidence="1">The sequence shown here is derived from an EMBL/GenBank/DDBJ whole genome shotgun (WGS) entry which is preliminary data.</text>
</comment>
<reference evidence="1 2" key="1">
    <citation type="submission" date="2017-07" db="EMBL/GenBank/DDBJ databases">
        <title>Fictibacillus sp. nov. GDSW-R2A3 Genome sequencing and assembly.</title>
        <authorList>
            <person name="Mayilraj S."/>
        </authorList>
    </citation>
    <scope>NUCLEOTIDE SEQUENCE [LARGE SCALE GENOMIC DNA]</scope>
    <source>
        <strain evidence="1 2">GDSW-R2A3</strain>
    </source>
</reference>
<dbReference type="OrthoDB" id="2427704at2"/>
<dbReference type="AlphaFoldDB" id="A0A235FBY3"/>
<dbReference type="RefSeq" id="WP_094250415.1">
    <property type="nucleotide sequence ID" value="NZ_JBHLXL010000001.1"/>
</dbReference>
<protein>
    <recommendedName>
        <fullName evidence="3">IDEAL domain-containing protein</fullName>
    </recommendedName>
</protein>
<sequence length="114" mass="13135">MYKCEKCGDKGIFKGKLFSVYCSCPAGKNKRIEIGWLKTAPQSNYDLHNIVEVTVQINGKEVKKQIETKSHEDSWINPVNWRYHKANRDVLIDLALMTGDRKWFDELTTNGGNE</sequence>
<evidence type="ECO:0000313" key="1">
    <source>
        <dbReference type="EMBL" id="OYD58453.1"/>
    </source>
</evidence>
<gene>
    <name evidence="1" type="ORF">CGZ90_00700</name>
</gene>